<proteinExistence type="predicted"/>
<dbReference type="AlphaFoldDB" id="A0A1J1J8T9"/>
<gene>
    <name evidence="1" type="ORF">CLUMA_CG021653</name>
</gene>
<protein>
    <submittedName>
        <fullName evidence="1">CLUMA_CG021653, isoform A</fullName>
    </submittedName>
</protein>
<evidence type="ECO:0000313" key="1">
    <source>
        <dbReference type="EMBL" id="CRL08426.1"/>
    </source>
</evidence>
<evidence type="ECO:0000313" key="2">
    <source>
        <dbReference type="Proteomes" id="UP000183832"/>
    </source>
</evidence>
<keyword evidence="2" id="KW-1185">Reference proteome</keyword>
<dbReference type="EMBL" id="CVRI01000075">
    <property type="protein sequence ID" value="CRL08426.1"/>
    <property type="molecule type" value="Genomic_DNA"/>
</dbReference>
<name>A0A1J1J8T9_9DIPT</name>
<reference evidence="1 2" key="1">
    <citation type="submission" date="2015-04" db="EMBL/GenBank/DDBJ databases">
        <authorList>
            <person name="Syromyatnikov M.Y."/>
            <person name="Popov V.N."/>
        </authorList>
    </citation>
    <scope>NUCLEOTIDE SEQUENCE [LARGE SCALE GENOMIC DNA]</scope>
</reference>
<organism evidence="1 2">
    <name type="scientific">Clunio marinus</name>
    <dbReference type="NCBI Taxonomy" id="568069"/>
    <lineage>
        <taxon>Eukaryota</taxon>
        <taxon>Metazoa</taxon>
        <taxon>Ecdysozoa</taxon>
        <taxon>Arthropoda</taxon>
        <taxon>Hexapoda</taxon>
        <taxon>Insecta</taxon>
        <taxon>Pterygota</taxon>
        <taxon>Neoptera</taxon>
        <taxon>Endopterygota</taxon>
        <taxon>Diptera</taxon>
        <taxon>Nematocera</taxon>
        <taxon>Chironomoidea</taxon>
        <taxon>Chironomidae</taxon>
        <taxon>Clunio</taxon>
    </lineage>
</organism>
<accession>A0A1J1J8T9</accession>
<sequence>MKNIIFNARRHFADEKSRLPKLYGCIKRHQLQKRWENIRLKSNKIKNIVMAKRAFSSSSYSSL</sequence>
<dbReference type="Proteomes" id="UP000183832">
    <property type="component" value="Unassembled WGS sequence"/>
</dbReference>